<keyword evidence="2" id="KW-0677">Repeat</keyword>
<keyword evidence="8" id="KW-1185">Reference proteome</keyword>
<dbReference type="AlphaFoldDB" id="A0A496PLF1"/>
<dbReference type="CDD" id="cd06257">
    <property type="entry name" value="DnaJ"/>
    <property type="match status" value="1"/>
</dbReference>
<dbReference type="SUPFAM" id="SSF46565">
    <property type="entry name" value="Chaperone J-domain"/>
    <property type="match status" value="1"/>
</dbReference>
<dbReference type="InterPro" id="IPR008971">
    <property type="entry name" value="HSP40/DnaJ_pept-bd"/>
</dbReference>
<dbReference type="PROSITE" id="PS00636">
    <property type="entry name" value="DNAJ_1"/>
    <property type="match status" value="1"/>
</dbReference>
<dbReference type="PANTHER" id="PTHR43096:SF52">
    <property type="entry name" value="DNAJ HOMOLOG 1, MITOCHONDRIAL-RELATED"/>
    <property type="match status" value="1"/>
</dbReference>
<reference evidence="7 8" key="1">
    <citation type="submission" date="2018-07" db="EMBL/GenBank/DDBJ databases">
        <title>Arthrobacter sp. nov., isolated from raw cow's milk with high bacterial count.</title>
        <authorList>
            <person name="Hahne J."/>
            <person name="Isele D."/>
            <person name="Lipski A."/>
        </authorList>
    </citation>
    <scope>NUCLEOTIDE SEQUENCE [LARGE SCALE GENOMIC DNA]</scope>
    <source>
        <strain evidence="7 8">JZ R-183</strain>
    </source>
</reference>
<dbReference type="PANTHER" id="PTHR43096">
    <property type="entry name" value="DNAJ HOMOLOG 1, MITOCHONDRIAL-RELATED"/>
    <property type="match status" value="1"/>
</dbReference>
<dbReference type="PROSITE" id="PS50076">
    <property type="entry name" value="DNAJ_2"/>
    <property type="match status" value="1"/>
</dbReference>
<dbReference type="RefSeq" id="WP_121483563.1">
    <property type="nucleotide sequence ID" value="NZ_QQXL01000001.1"/>
</dbReference>
<feature type="domain" description="J" evidence="6">
    <location>
        <begin position="10"/>
        <end position="75"/>
    </location>
</feature>
<evidence type="ECO:0000256" key="4">
    <source>
        <dbReference type="ARBA" id="ARBA00022833"/>
    </source>
</evidence>
<evidence type="ECO:0000256" key="2">
    <source>
        <dbReference type="ARBA" id="ARBA00022737"/>
    </source>
</evidence>
<dbReference type="Pfam" id="PF01556">
    <property type="entry name" value="DnaJ_C"/>
    <property type="match status" value="1"/>
</dbReference>
<dbReference type="Gene3D" id="1.10.287.110">
    <property type="entry name" value="DnaJ domain"/>
    <property type="match status" value="1"/>
</dbReference>
<evidence type="ECO:0000313" key="8">
    <source>
        <dbReference type="Proteomes" id="UP000273119"/>
    </source>
</evidence>
<keyword evidence="5" id="KW-0143">Chaperone</keyword>
<sequence length="326" mass="33902">MASQDWVDKDFYAVLGVSKDASDADIKKAYRKLARKYHPDTNHGEAAAEGKFKDITEANSVLSDADQRQQYDAVRAMGSGARFQAGGGGGAGFDDVFGGMFGGGGAGGQRPRYAPGAGGNADFEDLLNGMFGGSGGGFGGYQQQPQRGADRSAETTITFKGSIEGTTIGLREPSGETIDVRIPAGVRNGQTVRAKGKGRSGAAGNGDLLVKVHVKEHPFFQRDGDDIRVHIPVTFAEAALGSQLSVPTLSGDSVKVKVPAGSQSGKTLRLKGRGVKTAKRHGDMYVILDVAVPSRLNKEATAALEAFAAATAGEDPRADLSTRAAL</sequence>
<dbReference type="Pfam" id="PF00226">
    <property type="entry name" value="DnaJ"/>
    <property type="match status" value="1"/>
</dbReference>
<dbReference type="SMART" id="SM00271">
    <property type="entry name" value="DnaJ"/>
    <property type="match status" value="1"/>
</dbReference>
<proteinExistence type="predicted"/>
<dbReference type="GO" id="GO:0005737">
    <property type="term" value="C:cytoplasm"/>
    <property type="evidence" value="ECO:0007669"/>
    <property type="project" value="TreeGrafter"/>
</dbReference>
<keyword evidence="1" id="KW-0479">Metal-binding</keyword>
<keyword evidence="3" id="KW-0863">Zinc-finger</keyword>
<accession>A0A496PLF1</accession>
<dbReference type="InterPro" id="IPR002939">
    <property type="entry name" value="DnaJ_C"/>
</dbReference>
<dbReference type="GO" id="GO:0042026">
    <property type="term" value="P:protein refolding"/>
    <property type="evidence" value="ECO:0007669"/>
    <property type="project" value="TreeGrafter"/>
</dbReference>
<dbReference type="InterPro" id="IPR018253">
    <property type="entry name" value="DnaJ_domain_CS"/>
</dbReference>
<dbReference type="GO" id="GO:0008270">
    <property type="term" value="F:zinc ion binding"/>
    <property type="evidence" value="ECO:0007669"/>
    <property type="project" value="UniProtKB-KW"/>
</dbReference>
<dbReference type="GO" id="GO:0051082">
    <property type="term" value="F:unfolded protein binding"/>
    <property type="evidence" value="ECO:0007669"/>
    <property type="project" value="InterPro"/>
</dbReference>
<comment type="caution">
    <text evidence="7">The sequence shown here is derived from an EMBL/GenBank/DDBJ whole genome shotgun (WGS) entry which is preliminary data.</text>
</comment>
<evidence type="ECO:0000256" key="5">
    <source>
        <dbReference type="ARBA" id="ARBA00023186"/>
    </source>
</evidence>
<dbReference type="EMBL" id="QQXL01000001">
    <property type="protein sequence ID" value="RKW71299.1"/>
    <property type="molecule type" value="Genomic_DNA"/>
</dbReference>
<dbReference type="Gene3D" id="2.60.260.20">
    <property type="entry name" value="Urease metallochaperone UreE, N-terminal domain"/>
    <property type="match status" value="2"/>
</dbReference>
<dbReference type="CDD" id="cd10747">
    <property type="entry name" value="DnaJ_C"/>
    <property type="match status" value="1"/>
</dbReference>
<name>A0A496PLF1_9MICC</name>
<evidence type="ECO:0000313" key="7">
    <source>
        <dbReference type="EMBL" id="RKW71299.1"/>
    </source>
</evidence>
<protein>
    <submittedName>
        <fullName evidence="7">J domain-containing protein</fullName>
    </submittedName>
</protein>
<dbReference type="SUPFAM" id="SSF49493">
    <property type="entry name" value="HSP40/DnaJ peptide-binding domain"/>
    <property type="match status" value="2"/>
</dbReference>
<evidence type="ECO:0000259" key="6">
    <source>
        <dbReference type="PROSITE" id="PS50076"/>
    </source>
</evidence>
<dbReference type="InterPro" id="IPR036869">
    <property type="entry name" value="J_dom_sf"/>
</dbReference>
<dbReference type="InterPro" id="IPR001623">
    <property type="entry name" value="DnaJ_domain"/>
</dbReference>
<dbReference type="Proteomes" id="UP000273119">
    <property type="component" value="Unassembled WGS sequence"/>
</dbReference>
<evidence type="ECO:0000256" key="1">
    <source>
        <dbReference type="ARBA" id="ARBA00022723"/>
    </source>
</evidence>
<evidence type="ECO:0000256" key="3">
    <source>
        <dbReference type="ARBA" id="ARBA00022771"/>
    </source>
</evidence>
<organism evidence="7 8">
    <name type="scientific">Galactobacter caseinivorans</name>
    <dbReference type="NCBI Taxonomy" id="2676123"/>
    <lineage>
        <taxon>Bacteria</taxon>
        <taxon>Bacillati</taxon>
        <taxon>Actinomycetota</taxon>
        <taxon>Actinomycetes</taxon>
        <taxon>Micrococcales</taxon>
        <taxon>Micrococcaceae</taxon>
        <taxon>Galactobacter</taxon>
    </lineage>
</organism>
<keyword evidence="4" id="KW-0862">Zinc</keyword>
<dbReference type="FunFam" id="2.60.260.20:FF:000005">
    <property type="entry name" value="Chaperone protein dnaJ 1, mitochondrial"/>
    <property type="match status" value="1"/>
</dbReference>
<gene>
    <name evidence="7" type="ORF">DWQ67_00050</name>
</gene>
<dbReference type="PRINTS" id="PR00625">
    <property type="entry name" value="JDOMAIN"/>
</dbReference>